<evidence type="ECO:0000313" key="4">
    <source>
        <dbReference type="Proteomes" id="UP000649617"/>
    </source>
</evidence>
<sequence>LAPWLLASLLSSYITLRLSAFVMIASNEPDLGMVALSYDRAAQEAPLAYGVSRTLVYLAASPVAAVFAAISFLLVSVVTFPQKLLAHETMLRDIRSYNIRSAKCSIERDRHQIEEHVAELFDGLEDPILAVAVDATDDCVEVVEGTDEIAESTSSRSALRSVTSYLDHDQCLDEFNDYVRYSLRDMLVADLGVETQLSFSHCFLLSLPNVLSNIVQIWASWQLHKKLGYVSGELFFAACYVDTIFSTFIFSCFPPCL</sequence>
<accession>A0A812P372</accession>
<evidence type="ECO:0000313" key="3">
    <source>
        <dbReference type="EMBL" id="CAE7318696.1"/>
    </source>
</evidence>
<reference evidence="3" key="1">
    <citation type="submission" date="2021-02" db="EMBL/GenBank/DDBJ databases">
        <authorList>
            <person name="Dougan E. K."/>
            <person name="Rhodes N."/>
            <person name="Thang M."/>
            <person name="Chan C."/>
        </authorList>
    </citation>
    <scope>NUCLEOTIDE SEQUENCE</scope>
</reference>
<keyword evidence="1" id="KW-0472">Membrane</keyword>
<organism evidence="3 4">
    <name type="scientific">Symbiodinium pilosum</name>
    <name type="common">Dinoflagellate</name>
    <dbReference type="NCBI Taxonomy" id="2952"/>
    <lineage>
        <taxon>Eukaryota</taxon>
        <taxon>Sar</taxon>
        <taxon>Alveolata</taxon>
        <taxon>Dinophyceae</taxon>
        <taxon>Suessiales</taxon>
        <taxon>Symbiodiniaceae</taxon>
        <taxon>Symbiodinium</taxon>
    </lineage>
</organism>
<comment type="caution">
    <text evidence="3">The sequence shown here is derived from an EMBL/GenBank/DDBJ whole genome shotgun (WGS) entry which is preliminary data.</text>
</comment>
<gene>
    <name evidence="3" type="ORF">SPIL2461_LOCUS7338</name>
</gene>
<evidence type="ECO:0000256" key="2">
    <source>
        <dbReference type="SAM" id="SignalP"/>
    </source>
</evidence>
<feature type="transmembrane region" description="Helical" evidence="1">
    <location>
        <begin position="55"/>
        <end position="80"/>
    </location>
</feature>
<proteinExistence type="predicted"/>
<keyword evidence="2" id="KW-0732">Signal</keyword>
<dbReference type="Proteomes" id="UP000649617">
    <property type="component" value="Unassembled WGS sequence"/>
</dbReference>
<feature type="non-terminal residue" evidence="3">
    <location>
        <position position="257"/>
    </location>
</feature>
<dbReference type="EMBL" id="CAJNIZ010011380">
    <property type="protein sequence ID" value="CAE7318696.1"/>
    <property type="molecule type" value="Genomic_DNA"/>
</dbReference>
<protein>
    <submittedName>
        <fullName evidence="3">Uncharacterized protein</fullName>
    </submittedName>
</protein>
<keyword evidence="1" id="KW-0812">Transmembrane</keyword>
<keyword evidence="4" id="KW-1185">Reference proteome</keyword>
<feature type="signal peptide" evidence="2">
    <location>
        <begin position="1"/>
        <end position="20"/>
    </location>
</feature>
<feature type="chain" id="PRO_5032832271" evidence="2">
    <location>
        <begin position="21"/>
        <end position="257"/>
    </location>
</feature>
<evidence type="ECO:0000256" key="1">
    <source>
        <dbReference type="SAM" id="Phobius"/>
    </source>
</evidence>
<name>A0A812P372_SYMPI</name>
<feature type="non-terminal residue" evidence="3">
    <location>
        <position position="1"/>
    </location>
</feature>
<keyword evidence="1" id="KW-1133">Transmembrane helix</keyword>
<dbReference type="AlphaFoldDB" id="A0A812P372"/>